<accession>A0A5N6TU22</accession>
<dbReference type="OrthoDB" id="5086500at2759"/>
<gene>
    <name evidence="1" type="ORF">BDV25DRAFT_120305</name>
</gene>
<proteinExistence type="predicted"/>
<evidence type="ECO:0000313" key="2">
    <source>
        <dbReference type="Proteomes" id="UP000325780"/>
    </source>
</evidence>
<dbReference type="Proteomes" id="UP000325780">
    <property type="component" value="Unassembled WGS sequence"/>
</dbReference>
<dbReference type="EMBL" id="ML742110">
    <property type="protein sequence ID" value="KAE8149866.1"/>
    <property type="molecule type" value="Genomic_DNA"/>
</dbReference>
<sequence>MNFTGWSNQDIVQVLRPDSEVLESIQTRFREGLTVRQQRNQPIKVTCFREEIPVLFLGPVVRRESAKMYGFPSSTINATHSGISKFPSRRDNGYQRVSGEMLRLIGKLGGGTNGAAMEEEVNGREEENGVDKRIEPLIIMI</sequence>
<dbReference type="AlphaFoldDB" id="A0A5N6TU22"/>
<keyword evidence="2" id="KW-1185">Reference proteome</keyword>
<name>A0A5N6TU22_ASPAV</name>
<organism evidence="1 2">
    <name type="scientific">Aspergillus avenaceus</name>
    <dbReference type="NCBI Taxonomy" id="36643"/>
    <lineage>
        <taxon>Eukaryota</taxon>
        <taxon>Fungi</taxon>
        <taxon>Dikarya</taxon>
        <taxon>Ascomycota</taxon>
        <taxon>Pezizomycotina</taxon>
        <taxon>Eurotiomycetes</taxon>
        <taxon>Eurotiomycetidae</taxon>
        <taxon>Eurotiales</taxon>
        <taxon>Aspergillaceae</taxon>
        <taxon>Aspergillus</taxon>
        <taxon>Aspergillus subgen. Circumdati</taxon>
    </lineage>
</organism>
<evidence type="ECO:0000313" key="1">
    <source>
        <dbReference type="EMBL" id="KAE8149866.1"/>
    </source>
</evidence>
<protein>
    <submittedName>
        <fullName evidence="1">Uncharacterized protein</fullName>
    </submittedName>
</protein>
<reference evidence="1 2" key="1">
    <citation type="submission" date="2019-04" db="EMBL/GenBank/DDBJ databases">
        <title>Friends and foes A comparative genomics study of 23 Aspergillus species from section Flavi.</title>
        <authorList>
            <consortium name="DOE Joint Genome Institute"/>
            <person name="Kjaerbolling I."/>
            <person name="Vesth T."/>
            <person name="Frisvad J.C."/>
            <person name="Nybo J.L."/>
            <person name="Theobald S."/>
            <person name="Kildgaard S."/>
            <person name="Isbrandt T."/>
            <person name="Kuo A."/>
            <person name="Sato A."/>
            <person name="Lyhne E.K."/>
            <person name="Kogle M.E."/>
            <person name="Wiebenga A."/>
            <person name="Kun R.S."/>
            <person name="Lubbers R.J."/>
            <person name="Makela M.R."/>
            <person name="Barry K."/>
            <person name="Chovatia M."/>
            <person name="Clum A."/>
            <person name="Daum C."/>
            <person name="Haridas S."/>
            <person name="He G."/>
            <person name="LaButti K."/>
            <person name="Lipzen A."/>
            <person name="Mondo S."/>
            <person name="Riley R."/>
            <person name="Salamov A."/>
            <person name="Simmons B.A."/>
            <person name="Magnuson J.K."/>
            <person name="Henrissat B."/>
            <person name="Mortensen U.H."/>
            <person name="Larsen T.O."/>
            <person name="Devries R.P."/>
            <person name="Grigoriev I.V."/>
            <person name="Machida M."/>
            <person name="Baker S.E."/>
            <person name="Andersen M.R."/>
        </authorList>
    </citation>
    <scope>NUCLEOTIDE SEQUENCE [LARGE SCALE GENOMIC DNA]</scope>
    <source>
        <strain evidence="1 2">IBT 18842</strain>
    </source>
</reference>